<evidence type="ECO:0000313" key="1">
    <source>
        <dbReference type="EMBL" id="CAL8105533.1"/>
    </source>
</evidence>
<name>A0ABP1QLQ5_9HEXA</name>
<protein>
    <submittedName>
        <fullName evidence="1">Uncharacterized protein</fullName>
    </submittedName>
</protein>
<proteinExistence type="predicted"/>
<evidence type="ECO:0000313" key="2">
    <source>
        <dbReference type="Proteomes" id="UP001642540"/>
    </source>
</evidence>
<gene>
    <name evidence="1" type="ORF">ODALV1_LOCUS12096</name>
</gene>
<sequence>MFSIEEIKVDLQAAMAHVKLIAAQMLAVEATEHQGQTEIEKHVLYETLTELHEKFEQSLGLRERLMVFWEILWARNLDCIIEKYRSQDGIEHLHIPKDFLSKLESIKNLEVMDPTEIRDCWMGKIKYFEERHLRLQKLLVVYNWKIVRAQKRKLLRRKRLCKKMEEMNIKKETMVMAICGRMPHHQIE</sequence>
<dbReference type="Proteomes" id="UP001642540">
    <property type="component" value="Unassembled WGS sequence"/>
</dbReference>
<accession>A0ABP1QLQ5</accession>
<dbReference type="EMBL" id="CAXLJM020000036">
    <property type="protein sequence ID" value="CAL8105533.1"/>
    <property type="molecule type" value="Genomic_DNA"/>
</dbReference>
<reference evidence="1 2" key="1">
    <citation type="submission" date="2024-08" db="EMBL/GenBank/DDBJ databases">
        <authorList>
            <person name="Cucini C."/>
            <person name="Frati F."/>
        </authorList>
    </citation>
    <scope>NUCLEOTIDE SEQUENCE [LARGE SCALE GENOMIC DNA]</scope>
</reference>
<organism evidence="1 2">
    <name type="scientific">Orchesella dallaii</name>
    <dbReference type="NCBI Taxonomy" id="48710"/>
    <lineage>
        <taxon>Eukaryota</taxon>
        <taxon>Metazoa</taxon>
        <taxon>Ecdysozoa</taxon>
        <taxon>Arthropoda</taxon>
        <taxon>Hexapoda</taxon>
        <taxon>Collembola</taxon>
        <taxon>Entomobryomorpha</taxon>
        <taxon>Entomobryoidea</taxon>
        <taxon>Orchesellidae</taxon>
        <taxon>Orchesellinae</taxon>
        <taxon>Orchesella</taxon>
    </lineage>
</organism>
<keyword evidence="2" id="KW-1185">Reference proteome</keyword>
<comment type="caution">
    <text evidence="1">The sequence shown here is derived from an EMBL/GenBank/DDBJ whole genome shotgun (WGS) entry which is preliminary data.</text>
</comment>